<reference evidence="1" key="1">
    <citation type="journal article" date="2021" name="Microorganisms">
        <title>Acidisoma silvae sp. nov. and Acidisomacellulosilytica sp. nov., Two Acidophilic Bacteria Isolated from Decaying Wood, Hydrolyzing Cellulose and Producing Poly-3-hydroxybutyrate.</title>
        <authorList>
            <person name="Mieszkin S."/>
            <person name="Pouder E."/>
            <person name="Uroz S."/>
            <person name="Simon-Colin C."/>
            <person name="Alain K."/>
        </authorList>
    </citation>
    <scope>NUCLEOTIDE SEQUENCE</scope>
    <source>
        <strain evidence="1">HW T2.11</strain>
    </source>
</reference>
<comment type="caution">
    <text evidence="1">The sequence shown here is derived from an EMBL/GenBank/DDBJ whole genome shotgun (WGS) entry which is preliminary data.</text>
</comment>
<dbReference type="AlphaFoldDB" id="A0A964E1P5"/>
<evidence type="ECO:0000313" key="2">
    <source>
        <dbReference type="Proteomes" id="UP000708298"/>
    </source>
</evidence>
<proteinExistence type="predicted"/>
<gene>
    <name evidence="1" type="ORF">ASILVAE211_24855</name>
</gene>
<dbReference type="Pfam" id="PF13419">
    <property type="entry name" value="HAD_2"/>
    <property type="match status" value="1"/>
</dbReference>
<name>A0A964E1P5_9PROT</name>
<keyword evidence="2" id="KW-1185">Reference proteome</keyword>
<evidence type="ECO:0000313" key="1">
    <source>
        <dbReference type="EMBL" id="MCB8878429.1"/>
    </source>
</evidence>
<dbReference type="Gene3D" id="1.10.150.240">
    <property type="entry name" value="Putative phosphatase, domain 2"/>
    <property type="match status" value="1"/>
</dbReference>
<reference evidence="1" key="2">
    <citation type="submission" date="2021-01" db="EMBL/GenBank/DDBJ databases">
        <authorList>
            <person name="Mieszkin S."/>
            <person name="Pouder E."/>
            <person name="Alain K."/>
        </authorList>
    </citation>
    <scope>NUCLEOTIDE SEQUENCE</scope>
    <source>
        <strain evidence="1">HW T2.11</strain>
    </source>
</reference>
<dbReference type="InterPro" id="IPR041492">
    <property type="entry name" value="HAD_2"/>
</dbReference>
<dbReference type="Proteomes" id="UP000708298">
    <property type="component" value="Unassembled WGS sequence"/>
</dbReference>
<dbReference type="RefSeq" id="WP_406566103.1">
    <property type="nucleotide sequence ID" value="NZ_JAESVB010000035.1"/>
</dbReference>
<dbReference type="SUPFAM" id="SSF56784">
    <property type="entry name" value="HAD-like"/>
    <property type="match status" value="1"/>
</dbReference>
<protein>
    <submittedName>
        <fullName evidence="1">HAD family phosphatase</fullName>
    </submittedName>
</protein>
<organism evidence="1 2">
    <name type="scientific">Acidisoma silvae</name>
    <dbReference type="NCBI Taxonomy" id="2802396"/>
    <lineage>
        <taxon>Bacteria</taxon>
        <taxon>Pseudomonadati</taxon>
        <taxon>Pseudomonadota</taxon>
        <taxon>Alphaproteobacteria</taxon>
        <taxon>Acetobacterales</taxon>
        <taxon>Acidocellaceae</taxon>
        <taxon>Acidisoma</taxon>
    </lineage>
</organism>
<dbReference type="InterPro" id="IPR023198">
    <property type="entry name" value="PGP-like_dom2"/>
</dbReference>
<accession>A0A964E1P5</accession>
<dbReference type="InterPro" id="IPR036412">
    <property type="entry name" value="HAD-like_sf"/>
</dbReference>
<dbReference type="EMBL" id="JAESVB010000035">
    <property type="protein sequence ID" value="MCB8878429.1"/>
    <property type="molecule type" value="Genomic_DNA"/>
</dbReference>
<sequence>MVKSVIFDIDGTLVDSVDLHARAWQEAFEKFGHHVSFQQARSQIGKGGINCCPCF</sequence>